<name>A0A087SXD9_STEMI</name>
<dbReference type="EMBL" id="KK112393">
    <property type="protein sequence ID" value="KFM57528.1"/>
    <property type="molecule type" value="Genomic_DNA"/>
</dbReference>
<feature type="transmembrane region" description="Helical" evidence="1">
    <location>
        <begin position="21"/>
        <end position="42"/>
    </location>
</feature>
<feature type="non-terminal residue" evidence="2">
    <location>
        <position position="59"/>
    </location>
</feature>
<organism evidence="2 3">
    <name type="scientific">Stegodyphus mimosarum</name>
    <name type="common">African social velvet spider</name>
    <dbReference type="NCBI Taxonomy" id="407821"/>
    <lineage>
        <taxon>Eukaryota</taxon>
        <taxon>Metazoa</taxon>
        <taxon>Ecdysozoa</taxon>
        <taxon>Arthropoda</taxon>
        <taxon>Chelicerata</taxon>
        <taxon>Arachnida</taxon>
        <taxon>Araneae</taxon>
        <taxon>Araneomorphae</taxon>
        <taxon>Entelegynae</taxon>
        <taxon>Eresoidea</taxon>
        <taxon>Eresidae</taxon>
        <taxon>Stegodyphus</taxon>
    </lineage>
</organism>
<evidence type="ECO:0000256" key="1">
    <source>
        <dbReference type="SAM" id="Phobius"/>
    </source>
</evidence>
<proteinExistence type="predicted"/>
<keyword evidence="1" id="KW-0812">Transmembrane</keyword>
<keyword evidence="3" id="KW-1185">Reference proteome</keyword>
<reference evidence="2 3" key="1">
    <citation type="submission" date="2013-11" db="EMBL/GenBank/DDBJ databases">
        <title>Genome sequencing of Stegodyphus mimosarum.</title>
        <authorList>
            <person name="Bechsgaard J."/>
        </authorList>
    </citation>
    <scope>NUCLEOTIDE SEQUENCE [LARGE SCALE GENOMIC DNA]</scope>
</reference>
<gene>
    <name evidence="2" type="ORF">X975_20699</name>
</gene>
<keyword evidence="1" id="KW-1133">Transmembrane helix</keyword>
<protein>
    <submittedName>
        <fullName evidence="2">Uncharacterized protein</fullName>
    </submittedName>
</protein>
<keyword evidence="1" id="KW-0472">Membrane</keyword>
<sequence>MVCGIILIELTSFTMVKVSGLAANGVVCVNLFCCSVISRFMATDYKRSKKTTDMTVVVT</sequence>
<evidence type="ECO:0000313" key="3">
    <source>
        <dbReference type="Proteomes" id="UP000054359"/>
    </source>
</evidence>
<evidence type="ECO:0000313" key="2">
    <source>
        <dbReference type="EMBL" id="KFM57528.1"/>
    </source>
</evidence>
<accession>A0A087SXD9</accession>
<dbReference type="AlphaFoldDB" id="A0A087SXD9"/>
<dbReference type="Proteomes" id="UP000054359">
    <property type="component" value="Unassembled WGS sequence"/>
</dbReference>